<proteinExistence type="predicted"/>
<keyword evidence="1" id="KW-0614">Plasmid</keyword>
<dbReference type="OrthoDB" id="2939377at2"/>
<dbReference type="RefSeq" id="WP_049695008.1">
    <property type="nucleotide sequence ID" value="NZ_CP016541.2"/>
</dbReference>
<dbReference type="KEGG" id="pll:I858_016335"/>
<accession>A0A1B1S606</accession>
<evidence type="ECO:0000313" key="2">
    <source>
        <dbReference type="Proteomes" id="UP000053354"/>
    </source>
</evidence>
<dbReference type="Proteomes" id="UP000053354">
    <property type="component" value="Plasmid pPS15-1"/>
</dbReference>
<keyword evidence="2" id="KW-1185">Reference proteome</keyword>
<evidence type="ECO:0000313" key="1">
    <source>
        <dbReference type="EMBL" id="ANU28549.1"/>
    </source>
</evidence>
<dbReference type="AlphaFoldDB" id="A0A1B1S606"/>
<organism evidence="1 2">
    <name type="scientific">Planococcus versutus</name>
    <dbReference type="NCBI Taxonomy" id="1302659"/>
    <lineage>
        <taxon>Bacteria</taxon>
        <taxon>Bacillati</taxon>
        <taxon>Bacillota</taxon>
        <taxon>Bacilli</taxon>
        <taxon>Bacillales</taxon>
        <taxon>Caryophanaceae</taxon>
        <taxon>Planococcus</taxon>
    </lineage>
</organism>
<sequence>MTSYYYLASNQNMTDGTGSLEFLEVDAMNVPGFDYPIQREIFNGIEKAWQLRELHQYISNHMARHANCVIQIAHLLNSNLVELKVQEKNLLLFSELTDPRQLLLNESQLLTIKKE</sequence>
<name>A0A1B1S606_9BACL</name>
<geneLocation type="plasmid" evidence="1 2">
    <name>pPS15-1</name>
</geneLocation>
<gene>
    <name evidence="1" type="ORF">I858_016335</name>
</gene>
<dbReference type="EMBL" id="CP016541">
    <property type="protein sequence ID" value="ANU28549.1"/>
    <property type="molecule type" value="Genomic_DNA"/>
</dbReference>
<protein>
    <submittedName>
        <fullName evidence="1">Uncharacterized protein</fullName>
    </submittedName>
</protein>
<reference evidence="1" key="1">
    <citation type="submission" date="2016-10" db="EMBL/GenBank/DDBJ databases">
        <authorList>
            <person name="See-Too W.S."/>
        </authorList>
    </citation>
    <scope>NUCLEOTIDE SEQUENCE</scope>
    <source>
        <strain evidence="1">L10.15</strain>
        <plasmid evidence="1">pPS15-1</plasmid>
    </source>
</reference>